<proteinExistence type="predicted"/>
<accession>A2ZJ49</accession>
<protein>
    <submittedName>
        <fullName evidence="1">Uncharacterized protein</fullName>
    </submittedName>
</protein>
<keyword evidence="2" id="KW-1185">Reference proteome</keyword>
<evidence type="ECO:0000313" key="2">
    <source>
        <dbReference type="Proteomes" id="UP000007015"/>
    </source>
</evidence>
<dbReference type="Proteomes" id="UP000007015">
    <property type="component" value="Chromosome 12"/>
</dbReference>
<reference evidence="1 2" key="1">
    <citation type="journal article" date="2005" name="PLoS Biol.">
        <title>The genomes of Oryza sativa: a history of duplications.</title>
        <authorList>
            <person name="Yu J."/>
            <person name="Wang J."/>
            <person name="Lin W."/>
            <person name="Li S."/>
            <person name="Li H."/>
            <person name="Zhou J."/>
            <person name="Ni P."/>
            <person name="Dong W."/>
            <person name="Hu S."/>
            <person name="Zeng C."/>
            <person name="Zhang J."/>
            <person name="Zhang Y."/>
            <person name="Li R."/>
            <person name="Xu Z."/>
            <person name="Li S."/>
            <person name="Li X."/>
            <person name="Zheng H."/>
            <person name="Cong L."/>
            <person name="Lin L."/>
            <person name="Yin J."/>
            <person name="Geng J."/>
            <person name="Li G."/>
            <person name="Shi J."/>
            <person name="Liu J."/>
            <person name="Lv H."/>
            <person name="Li J."/>
            <person name="Wang J."/>
            <person name="Deng Y."/>
            <person name="Ran L."/>
            <person name="Shi X."/>
            <person name="Wang X."/>
            <person name="Wu Q."/>
            <person name="Li C."/>
            <person name="Ren X."/>
            <person name="Wang J."/>
            <person name="Wang X."/>
            <person name="Li D."/>
            <person name="Liu D."/>
            <person name="Zhang X."/>
            <person name="Ji Z."/>
            <person name="Zhao W."/>
            <person name="Sun Y."/>
            <person name="Zhang Z."/>
            <person name="Bao J."/>
            <person name="Han Y."/>
            <person name="Dong L."/>
            <person name="Ji J."/>
            <person name="Chen P."/>
            <person name="Wu S."/>
            <person name="Liu J."/>
            <person name="Xiao Y."/>
            <person name="Bu D."/>
            <person name="Tan J."/>
            <person name="Yang L."/>
            <person name="Ye C."/>
            <person name="Zhang J."/>
            <person name="Xu J."/>
            <person name="Zhou Y."/>
            <person name="Yu Y."/>
            <person name="Zhang B."/>
            <person name="Zhuang S."/>
            <person name="Wei H."/>
            <person name="Liu B."/>
            <person name="Lei M."/>
            <person name="Yu H."/>
            <person name="Li Y."/>
            <person name="Xu H."/>
            <person name="Wei S."/>
            <person name="He X."/>
            <person name="Fang L."/>
            <person name="Zhang Z."/>
            <person name="Zhang Y."/>
            <person name="Huang X."/>
            <person name="Su Z."/>
            <person name="Tong W."/>
            <person name="Li J."/>
            <person name="Tong Z."/>
            <person name="Li S."/>
            <person name="Ye J."/>
            <person name="Wang L."/>
            <person name="Fang L."/>
            <person name="Lei T."/>
            <person name="Chen C."/>
            <person name="Chen H."/>
            <person name="Xu Z."/>
            <person name="Li H."/>
            <person name="Huang H."/>
            <person name="Zhang F."/>
            <person name="Xu H."/>
            <person name="Li N."/>
            <person name="Zhao C."/>
            <person name="Li S."/>
            <person name="Dong L."/>
            <person name="Huang Y."/>
            <person name="Li L."/>
            <person name="Xi Y."/>
            <person name="Qi Q."/>
            <person name="Li W."/>
            <person name="Zhang B."/>
            <person name="Hu W."/>
            <person name="Zhang Y."/>
            <person name="Tian X."/>
            <person name="Jiao Y."/>
            <person name="Liang X."/>
            <person name="Jin J."/>
            <person name="Gao L."/>
            <person name="Zheng W."/>
            <person name="Hao B."/>
            <person name="Liu S."/>
            <person name="Wang W."/>
            <person name="Yuan L."/>
            <person name="Cao M."/>
            <person name="McDermott J."/>
            <person name="Samudrala R."/>
            <person name="Wang J."/>
            <person name="Wong G.K."/>
            <person name="Yang H."/>
        </authorList>
    </citation>
    <scope>NUCLEOTIDE SEQUENCE [LARGE SCALE GENOMIC DNA]</scope>
    <source>
        <strain evidence="2">cv. 93-11</strain>
    </source>
</reference>
<dbReference type="AlphaFoldDB" id="A2ZJ49"/>
<gene>
    <name evidence="1" type="ORF">OsI_37854</name>
</gene>
<name>A2ZJ49_ORYSI</name>
<dbReference type="HOGENOM" id="CLU_2254607_0_0_1"/>
<sequence>MEASVCATIQYDALRKLLVIYLDFLLHRMIVSIPIHPLDILADEDYELPLFHTIRIDPLGWLRHACTKAYISCLECQTETNNDNMYMVYLTFNHYQDGNNPIVV</sequence>
<evidence type="ECO:0000313" key="1">
    <source>
        <dbReference type="EMBL" id="EAY82633.1"/>
    </source>
</evidence>
<dbReference type="Gramene" id="BGIOSGA037173-TA">
    <property type="protein sequence ID" value="BGIOSGA037173-PA"/>
    <property type="gene ID" value="BGIOSGA037173"/>
</dbReference>
<organism evidence="1 2">
    <name type="scientific">Oryza sativa subsp. indica</name>
    <name type="common">Rice</name>
    <dbReference type="NCBI Taxonomy" id="39946"/>
    <lineage>
        <taxon>Eukaryota</taxon>
        <taxon>Viridiplantae</taxon>
        <taxon>Streptophyta</taxon>
        <taxon>Embryophyta</taxon>
        <taxon>Tracheophyta</taxon>
        <taxon>Spermatophyta</taxon>
        <taxon>Magnoliopsida</taxon>
        <taxon>Liliopsida</taxon>
        <taxon>Poales</taxon>
        <taxon>Poaceae</taxon>
        <taxon>BOP clade</taxon>
        <taxon>Oryzoideae</taxon>
        <taxon>Oryzeae</taxon>
        <taxon>Oryzinae</taxon>
        <taxon>Oryza</taxon>
        <taxon>Oryza sativa</taxon>
    </lineage>
</organism>
<dbReference type="EMBL" id="CM000137">
    <property type="protein sequence ID" value="EAY82633.1"/>
    <property type="molecule type" value="Genomic_DNA"/>
</dbReference>